<evidence type="ECO:0000313" key="3">
    <source>
        <dbReference type="Proteomes" id="UP000308768"/>
    </source>
</evidence>
<dbReference type="Gene3D" id="3.90.180.10">
    <property type="entry name" value="Medium-chain alcohol dehydrogenases, catalytic domain"/>
    <property type="match status" value="1"/>
</dbReference>
<dbReference type="GO" id="GO:0016491">
    <property type="term" value="F:oxidoreductase activity"/>
    <property type="evidence" value="ECO:0007669"/>
    <property type="project" value="InterPro"/>
</dbReference>
<evidence type="ECO:0000313" key="2">
    <source>
        <dbReference type="EMBL" id="TKA51405.1"/>
    </source>
</evidence>
<keyword evidence="3" id="KW-1185">Reference proteome</keyword>
<feature type="domain" description="Enoyl reductase (ER)" evidence="1">
    <location>
        <begin position="20"/>
        <end position="339"/>
    </location>
</feature>
<protein>
    <recommendedName>
        <fullName evidence="1">Enoyl reductase (ER) domain-containing protein</fullName>
    </recommendedName>
</protein>
<dbReference type="Proteomes" id="UP000308768">
    <property type="component" value="Unassembled WGS sequence"/>
</dbReference>
<accession>A0A4U0VS03</accession>
<dbReference type="InterPro" id="IPR050700">
    <property type="entry name" value="YIM1/Zinc_Alcohol_DH_Fams"/>
</dbReference>
<reference evidence="2 3" key="1">
    <citation type="submission" date="2017-03" db="EMBL/GenBank/DDBJ databases">
        <title>Genomes of endolithic fungi from Antarctica.</title>
        <authorList>
            <person name="Coleine C."/>
            <person name="Masonjones S."/>
            <person name="Stajich J.E."/>
        </authorList>
    </citation>
    <scope>NUCLEOTIDE SEQUENCE [LARGE SCALE GENOMIC DNA]</scope>
    <source>
        <strain evidence="2 3">CCFEE 5187</strain>
    </source>
</reference>
<dbReference type="InterPro" id="IPR020843">
    <property type="entry name" value="ER"/>
</dbReference>
<dbReference type="Pfam" id="PF13602">
    <property type="entry name" value="ADH_zinc_N_2"/>
    <property type="match status" value="1"/>
</dbReference>
<dbReference type="STRING" id="331657.A0A4U0VS03"/>
<dbReference type="InterPro" id="IPR036291">
    <property type="entry name" value="NAD(P)-bd_dom_sf"/>
</dbReference>
<organism evidence="2 3">
    <name type="scientific">Cryomyces minteri</name>
    <dbReference type="NCBI Taxonomy" id="331657"/>
    <lineage>
        <taxon>Eukaryota</taxon>
        <taxon>Fungi</taxon>
        <taxon>Dikarya</taxon>
        <taxon>Ascomycota</taxon>
        <taxon>Pezizomycotina</taxon>
        <taxon>Dothideomycetes</taxon>
        <taxon>Dothideomycetes incertae sedis</taxon>
        <taxon>Cryomyces</taxon>
    </lineage>
</organism>
<comment type="caution">
    <text evidence="2">The sequence shown here is derived from an EMBL/GenBank/DDBJ whole genome shotgun (WGS) entry which is preliminary data.</text>
</comment>
<sequence length="342" mass="36358">MAASLPSTMKAWQYTDASGGLEKALHLNTSASLPPTGTSLGSEQALVEVEYASLNPVDYKLPEIPIVGRLAISKPATPGLDYAGRVVAAGSHSRLKVGQMVFGKLDNPKQQFGTLAEYTVTPRAGTVPVPDGVSAEDAACVGVAGLTAYQCITPNVKSGENVFINGGSGGTGTFGIQIAKALGCHVTVTCSGANEALCRKLGADQVIDYQKQDPVEALKSSGKKFDLVVDNVGMNSQLYYQCHHFTKATAKYVAVGMQPGLGAMRDLVTRFIWPTWLGGGQRKFVFLMAHTDYNAYAQIGQWMAEGKVKPVIDEVFAMEDVPNAFEKLKTGRAKGKVVVKVH</sequence>
<dbReference type="Gene3D" id="3.40.50.720">
    <property type="entry name" value="NAD(P)-binding Rossmann-like Domain"/>
    <property type="match status" value="1"/>
</dbReference>
<dbReference type="SUPFAM" id="SSF50129">
    <property type="entry name" value="GroES-like"/>
    <property type="match status" value="1"/>
</dbReference>
<dbReference type="SUPFAM" id="SSF51735">
    <property type="entry name" value="NAD(P)-binding Rossmann-fold domains"/>
    <property type="match status" value="1"/>
</dbReference>
<dbReference type="PANTHER" id="PTHR11695:SF294">
    <property type="entry name" value="RETICULON-4-INTERACTING PROTEIN 1, MITOCHONDRIAL"/>
    <property type="match status" value="1"/>
</dbReference>
<dbReference type="InterPro" id="IPR011032">
    <property type="entry name" value="GroES-like_sf"/>
</dbReference>
<dbReference type="PANTHER" id="PTHR11695">
    <property type="entry name" value="ALCOHOL DEHYDROGENASE RELATED"/>
    <property type="match status" value="1"/>
</dbReference>
<dbReference type="CDD" id="cd08267">
    <property type="entry name" value="MDR1"/>
    <property type="match status" value="1"/>
</dbReference>
<dbReference type="SMART" id="SM00829">
    <property type="entry name" value="PKS_ER"/>
    <property type="match status" value="1"/>
</dbReference>
<evidence type="ECO:0000259" key="1">
    <source>
        <dbReference type="SMART" id="SM00829"/>
    </source>
</evidence>
<gene>
    <name evidence="2" type="ORF">B0A49_13248</name>
</gene>
<proteinExistence type="predicted"/>
<dbReference type="EMBL" id="NAJN01002539">
    <property type="protein sequence ID" value="TKA51405.1"/>
    <property type="molecule type" value="Genomic_DNA"/>
</dbReference>
<dbReference type="AlphaFoldDB" id="A0A4U0VS03"/>
<dbReference type="OrthoDB" id="201656at2759"/>
<dbReference type="Pfam" id="PF08240">
    <property type="entry name" value="ADH_N"/>
    <property type="match status" value="1"/>
</dbReference>
<dbReference type="InterPro" id="IPR013154">
    <property type="entry name" value="ADH-like_N"/>
</dbReference>
<name>A0A4U0VS03_9PEZI</name>
<dbReference type="GO" id="GO:0005739">
    <property type="term" value="C:mitochondrion"/>
    <property type="evidence" value="ECO:0007669"/>
    <property type="project" value="TreeGrafter"/>
</dbReference>